<accession>A0AA39HR57</accession>
<comment type="caution">
    <text evidence="1">The sequence shown here is derived from an EMBL/GenBank/DDBJ whole genome shotgun (WGS) entry which is preliminary data.</text>
</comment>
<dbReference type="AlphaFoldDB" id="A0AA39HR57"/>
<evidence type="ECO:0000313" key="1">
    <source>
        <dbReference type="EMBL" id="KAK0409950.1"/>
    </source>
</evidence>
<dbReference type="EMBL" id="JAUCMV010000003">
    <property type="protein sequence ID" value="KAK0409950.1"/>
    <property type="molecule type" value="Genomic_DNA"/>
</dbReference>
<sequence>MLMCTLCLPDYLQNNAIGKPCSLLGLNLVGSFLDLKSSTRPRQFHSDEDVIINNSMKVNVKPESSMDLQRAALAAINAQTRNLLCLLPYKILSASKLNSTGYEVKFEVIQSECLASKLRAGAATRNRGKHFVYVVMLG</sequence>
<proteinExistence type="predicted"/>
<organism evidence="1 2">
    <name type="scientific">Steinernema hermaphroditum</name>
    <dbReference type="NCBI Taxonomy" id="289476"/>
    <lineage>
        <taxon>Eukaryota</taxon>
        <taxon>Metazoa</taxon>
        <taxon>Ecdysozoa</taxon>
        <taxon>Nematoda</taxon>
        <taxon>Chromadorea</taxon>
        <taxon>Rhabditida</taxon>
        <taxon>Tylenchina</taxon>
        <taxon>Panagrolaimomorpha</taxon>
        <taxon>Strongyloidoidea</taxon>
        <taxon>Steinernematidae</taxon>
        <taxon>Steinernema</taxon>
    </lineage>
</organism>
<keyword evidence="2" id="KW-1185">Reference proteome</keyword>
<evidence type="ECO:0000313" key="2">
    <source>
        <dbReference type="Proteomes" id="UP001175271"/>
    </source>
</evidence>
<protein>
    <submittedName>
        <fullName evidence="1">Uncharacterized protein</fullName>
    </submittedName>
</protein>
<dbReference type="Proteomes" id="UP001175271">
    <property type="component" value="Unassembled WGS sequence"/>
</dbReference>
<name>A0AA39HR57_9BILA</name>
<reference evidence="1" key="1">
    <citation type="submission" date="2023-06" db="EMBL/GenBank/DDBJ databases">
        <title>Genomic analysis of the entomopathogenic nematode Steinernema hermaphroditum.</title>
        <authorList>
            <person name="Schwarz E.M."/>
            <person name="Heppert J.K."/>
            <person name="Baniya A."/>
            <person name="Schwartz H.T."/>
            <person name="Tan C.-H."/>
            <person name="Antoshechkin I."/>
            <person name="Sternberg P.W."/>
            <person name="Goodrich-Blair H."/>
            <person name="Dillman A.R."/>
        </authorList>
    </citation>
    <scope>NUCLEOTIDE SEQUENCE</scope>
    <source>
        <strain evidence="1">PS9179</strain>
        <tissue evidence="1">Whole animal</tissue>
    </source>
</reference>
<gene>
    <name evidence="1" type="ORF">QR680_004857</name>
</gene>